<proteinExistence type="predicted"/>
<dbReference type="Proteomes" id="UP000187412">
    <property type="component" value="Unassembled WGS sequence"/>
</dbReference>
<evidence type="ECO:0008006" key="3">
    <source>
        <dbReference type="Google" id="ProtNLM"/>
    </source>
</evidence>
<keyword evidence="2" id="KW-1185">Reference proteome</keyword>
<evidence type="ECO:0000313" key="1">
    <source>
        <dbReference type="EMBL" id="OMD47795.1"/>
    </source>
</evidence>
<gene>
    <name evidence="1" type="ORF">BSK56_12850</name>
</gene>
<dbReference type="EMBL" id="MPTB01000014">
    <property type="protein sequence ID" value="OMD47795.1"/>
    <property type="molecule type" value="Genomic_DNA"/>
</dbReference>
<dbReference type="Gene3D" id="1.10.1900.10">
    <property type="entry name" value="c-terminal domain of poly(a) binding protein"/>
    <property type="match status" value="1"/>
</dbReference>
<dbReference type="Pfam" id="PF06304">
    <property type="entry name" value="DUF1048"/>
    <property type="match status" value="1"/>
</dbReference>
<organism evidence="1 2">
    <name type="scientific">Paenibacillus borealis</name>
    <dbReference type="NCBI Taxonomy" id="160799"/>
    <lineage>
        <taxon>Bacteria</taxon>
        <taxon>Bacillati</taxon>
        <taxon>Bacillota</taxon>
        <taxon>Bacilli</taxon>
        <taxon>Bacillales</taxon>
        <taxon>Paenibacillaceae</taxon>
        <taxon>Paenibacillus</taxon>
    </lineage>
</organism>
<accession>A0ABX3HCS8</accession>
<sequence length="123" mass="14288">MLDSIIKLIIGDMEEKRAYKQMMKRVDVLPKDYRFAFRKIQHYMFSVGPLGGDMTIFTDLTMFKDLVDLFEASAAEGRQVLDVIGSDVGKFSDEFMRASVTNTETVREKLNKEIMEKFNKEEQ</sequence>
<reference evidence="1 2" key="1">
    <citation type="submission" date="2016-10" db="EMBL/GenBank/DDBJ databases">
        <title>Paenibacillus species isolates.</title>
        <authorList>
            <person name="Beno S.M."/>
        </authorList>
    </citation>
    <scope>NUCLEOTIDE SEQUENCE [LARGE SCALE GENOMIC DNA]</scope>
    <source>
        <strain evidence="1 2">FSL H7-0744</strain>
    </source>
</reference>
<dbReference type="RefSeq" id="WP_076110875.1">
    <property type="nucleotide sequence ID" value="NZ_MPTB01000014.1"/>
</dbReference>
<comment type="caution">
    <text evidence="1">The sequence shown here is derived from an EMBL/GenBank/DDBJ whole genome shotgun (WGS) entry which is preliminary data.</text>
</comment>
<name>A0ABX3HCS8_PAEBO</name>
<dbReference type="SUPFAM" id="SSF158560">
    <property type="entry name" value="BH3980-like"/>
    <property type="match status" value="1"/>
</dbReference>
<evidence type="ECO:0000313" key="2">
    <source>
        <dbReference type="Proteomes" id="UP000187412"/>
    </source>
</evidence>
<protein>
    <recommendedName>
        <fullName evidence="3">Cytoplasmic protein</fullName>
    </recommendedName>
</protein>
<dbReference type="InterPro" id="IPR008316">
    <property type="entry name" value="UCP029876"/>
</dbReference>